<comment type="caution">
    <text evidence="2">The sequence shown here is derived from an EMBL/GenBank/DDBJ whole genome shotgun (WGS) entry which is preliminary data.</text>
</comment>
<dbReference type="Proteomes" id="UP000824120">
    <property type="component" value="Chromosome 1"/>
</dbReference>
<evidence type="ECO:0008006" key="4">
    <source>
        <dbReference type="Google" id="ProtNLM"/>
    </source>
</evidence>
<evidence type="ECO:0000313" key="3">
    <source>
        <dbReference type="Proteomes" id="UP000824120"/>
    </source>
</evidence>
<gene>
    <name evidence="2" type="ORF">H5410_002757</name>
</gene>
<dbReference type="EMBL" id="JACXVP010000001">
    <property type="protein sequence ID" value="KAG5631040.1"/>
    <property type="molecule type" value="Genomic_DNA"/>
</dbReference>
<reference evidence="2 3" key="1">
    <citation type="submission" date="2020-09" db="EMBL/GenBank/DDBJ databases">
        <title>De no assembly of potato wild relative species, Solanum commersonii.</title>
        <authorList>
            <person name="Cho K."/>
        </authorList>
    </citation>
    <scope>NUCLEOTIDE SEQUENCE [LARGE SCALE GENOMIC DNA]</scope>
    <source>
        <strain evidence="2">LZ3.2</strain>
        <tissue evidence="2">Leaf</tissue>
    </source>
</reference>
<name>A0A9J6B324_SOLCO</name>
<proteinExistence type="predicted"/>
<evidence type="ECO:0000256" key="1">
    <source>
        <dbReference type="SAM" id="Phobius"/>
    </source>
</evidence>
<keyword evidence="3" id="KW-1185">Reference proteome</keyword>
<feature type="transmembrane region" description="Helical" evidence="1">
    <location>
        <begin position="137"/>
        <end position="158"/>
    </location>
</feature>
<evidence type="ECO:0000313" key="2">
    <source>
        <dbReference type="EMBL" id="KAG5631040.1"/>
    </source>
</evidence>
<keyword evidence="1" id="KW-0472">Membrane</keyword>
<dbReference type="AlphaFoldDB" id="A0A9J6B324"/>
<accession>A0A9J6B324</accession>
<organism evidence="2 3">
    <name type="scientific">Solanum commersonii</name>
    <name type="common">Commerson's wild potato</name>
    <name type="synonym">Commerson's nightshade</name>
    <dbReference type="NCBI Taxonomy" id="4109"/>
    <lineage>
        <taxon>Eukaryota</taxon>
        <taxon>Viridiplantae</taxon>
        <taxon>Streptophyta</taxon>
        <taxon>Embryophyta</taxon>
        <taxon>Tracheophyta</taxon>
        <taxon>Spermatophyta</taxon>
        <taxon>Magnoliopsida</taxon>
        <taxon>eudicotyledons</taxon>
        <taxon>Gunneridae</taxon>
        <taxon>Pentapetalae</taxon>
        <taxon>asterids</taxon>
        <taxon>lamiids</taxon>
        <taxon>Solanales</taxon>
        <taxon>Solanaceae</taxon>
        <taxon>Solanoideae</taxon>
        <taxon>Solaneae</taxon>
        <taxon>Solanum</taxon>
    </lineage>
</organism>
<sequence>MNWKRCGANMDLFCLCWPLGPQEILEEDIRVVLTMGSCEFWLWKDYCIDSRFKFVIPKLLERIAELEHNVESSRKVETSDNEINKHTKSTRSMERKIDMNKIDSKMDNFDVDLKKMKTIEKKWINKLAKSKKKEKQVWIVLLCVCILGLSLVFQRVLFLKGDSMKFP</sequence>
<keyword evidence="1" id="KW-0812">Transmembrane</keyword>
<keyword evidence="1" id="KW-1133">Transmembrane helix</keyword>
<protein>
    <recommendedName>
        <fullName evidence="4">Transmembrane protein</fullName>
    </recommendedName>
</protein>